<protein>
    <submittedName>
        <fullName evidence="1">Uncharacterized protein</fullName>
    </submittedName>
</protein>
<dbReference type="Proteomes" id="UP000438429">
    <property type="component" value="Unassembled WGS sequence"/>
</dbReference>
<name>A0A6A4THI7_SCOMX</name>
<reference evidence="1 2" key="1">
    <citation type="submission" date="2019-06" db="EMBL/GenBank/DDBJ databases">
        <title>Draft genomes of female and male turbot (Scophthalmus maximus).</title>
        <authorList>
            <person name="Xu H."/>
            <person name="Xu X.-W."/>
            <person name="Shao C."/>
            <person name="Chen S."/>
        </authorList>
    </citation>
    <scope>NUCLEOTIDE SEQUENCE [LARGE SCALE GENOMIC DNA]</scope>
    <source>
        <strain evidence="1">Ysfricsl-2016a</strain>
        <tissue evidence="1">Blood</tissue>
    </source>
</reference>
<comment type="caution">
    <text evidence="1">The sequence shown here is derived from an EMBL/GenBank/DDBJ whole genome shotgun (WGS) entry which is preliminary data.</text>
</comment>
<accession>A0A6A4THI7</accession>
<evidence type="ECO:0000313" key="1">
    <source>
        <dbReference type="EMBL" id="KAF0045423.1"/>
    </source>
</evidence>
<proteinExistence type="predicted"/>
<evidence type="ECO:0000313" key="2">
    <source>
        <dbReference type="Proteomes" id="UP000438429"/>
    </source>
</evidence>
<dbReference type="EMBL" id="VEVO01000002">
    <property type="protein sequence ID" value="KAF0045423.1"/>
    <property type="molecule type" value="Genomic_DNA"/>
</dbReference>
<dbReference type="AlphaFoldDB" id="A0A6A4THI7"/>
<organism evidence="1 2">
    <name type="scientific">Scophthalmus maximus</name>
    <name type="common">Turbot</name>
    <name type="synonym">Psetta maxima</name>
    <dbReference type="NCBI Taxonomy" id="52904"/>
    <lineage>
        <taxon>Eukaryota</taxon>
        <taxon>Metazoa</taxon>
        <taxon>Chordata</taxon>
        <taxon>Craniata</taxon>
        <taxon>Vertebrata</taxon>
        <taxon>Euteleostomi</taxon>
        <taxon>Actinopterygii</taxon>
        <taxon>Neopterygii</taxon>
        <taxon>Teleostei</taxon>
        <taxon>Neoteleostei</taxon>
        <taxon>Acanthomorphata</taxon>
        <taxon>Carangaria</taxon>
        <taxon>Pleuronectiformes</taxon>
        <taxon>Pleuronectoidei</taxon>
        <taxon>Scophthalmidae</taxon>
        <taxon>Scophthalmus</taxon>
    </lineage>
</organism>
<gene>
    <name evidence="1" type="ORF">F2P81_001952</name>
</gene>
<sequence length="121" mass="13573">MKQQESAVEKSTRKTLVSGRTFILCLLKFFFSHIRSLCVRVFCVEKVNLLHCHATAGLESPPHDGQVDSLLVGSNSKRNVTFHAHFELQTVGGRPLWPLSPSVTLQQEAHTKSRFGSEVRN</sequence>